<feature type="compositionally biased region" description="Acidic residues" evidence="1">
    <location>
        <begin position="1797"/>
        <end position="1818"/>
    </location>
</feature>
<feature type="compositionally biased region" description="Basic and acidic residues" evidence="1">
    <location>
        <begin position="1235"/>
        <end position="1271"/>
    </location>
</feature>
<organism evidence="3 4">
    <name type="scientific">Chaetoceros tenuissimus</name>
    <dbReference type="NCBI Taxonomy" id="426638"/>
    <lineage>
        <taxon>Eukaryota</taxon>
        <taxon>Sar</taxon>
        <taxon>Stramenopiles</taxon>
        <taxon>Ochrophyta</taxon>
        <taxon>Bacillariophyta</taxon>
        <taxon>Coscinodiscophyceae</taxon>
        <taxon>Chaetocerotophycidae</taxon>
        <taxon>Chaetocerotales</taxon>
        <taxon>Chaetocerotaceae</taxon>
        <taxon>Chaetoceros</taxon>
    </lineage>
</organism>
<keyword evidence="4" id="KW-1185">Reference proteome</keyword>
<dbReference type="Gene3D" id="1.10.720.30">
    <property type="entry name" value="SAP domain"/>
    <property type="match status" value="3"/>
</dbReference>
<dbReference type="InterPro" id="IPR036361">
    <property type="entry name" value="SAP_dom_sf"/>
</dbReference>
<evidence type="ECO:0000313" key="4">
    <source>
        <dbReference type="Proteomes" id="UP001054902"/>
    </source>
</evidence>
<dbReference type="InterPro" id="IPR003034">
    <property type="entry name" value="SAP_dom"/>
</dbReference>
<feature type="compositionally biased region" description="Polar residues" evidence="1">
    <location>
        <begin position="917"/>
        <end position="933"/>
    </location>
</feature>
<feature type="compositionally biased region" description="Low complexity" evidence="1">
    <location>
        <begin position="2029"/>
        <end position="2050"/>
    </location>
</feature>
<feature type="compositionally biased region" description="Low complexity" evidence="1">
    <location>
        <begin position="103"/>
        <end position="115"/>
    </location>
</feature>
<feature type="compositionally biased region" description="Acidic residues" evidence="1">
    <location>
        <begin position="1092"/>
        <end position="1108"/>
    </location>
</feature>
<feature type="domain" description="SAP" evidence="2">
    <location>
        <begin position="1698"/>
        <end position="1732"/>
    </location>
</feature>
<feature type="compositionally biased region" description="Acidic residues" evidence="1">
    <location>
        <begin position="667"/>
        <end position="689"/>
    </location>
</feature>
<feature type="compositionally biased region" description="Basic and acidic residues" evidence="1">
    <location>
        <begin position="1059"/>
        <end position="1075"/>
    </location>
</feature>
<feature type="compositionally biased region" description="Acidic residues" evidence="1">
    <location>
        <begin position="1216"/>
        <end position="1226"/>
    </location>
</feature>
<dbReference type="EMBL" id="BLLK01000020">
    <property type="protein sequence ID" value="GFH45563.1"/>
    <property type="molecule type" value="Genomic_DNA"/>
</dbReference>
<evidence type="ECO:0000259" key="2">
    <source>
        <dbReference type="PROSITE" id="PS50800"/>
    </source>
</evidence>
<sequence>MAEELTVQHYFQQFFDEIDPSSSENINQSTNEVFSQYADTPTRRRNVILSKRKVAVKSLSSFMQGTSAIKHVVEGQHNPVLDAKFASFLVDVACESASRPHGSPSTPTRYSSDSSSEIDEPIDRLENIIESLNVLKSDPFQIDDDGQTWMKRLDIATLLPTQINKQTLPHLPSIILQKIIMQGQETMQRKKRARFHKSNSQSFEQKRVMIQKTNMILGYILTYYFLTEIPGEVHFPSFIAYLSELVLNTGFVEKSMHSNDYSAFFAGFVTCLLDCMSLSIVAREQLADDASEGICLVMQGLSVAELNVTNFLDSFDINSVLTTILQITGVQKKRDLVTSIAKVMLDYTTSHHDDQEIVKSQITDLYNFIDCYSSPDKAQVYLQKFNSWSKAQSAGQTVGMKRMNYSHEMSFDSILIEIQALLSIPNERAAIRLVQYTDEQKFINFEHKQKTWYLLLDYLHQKDMLLNESRNSTFHMLTVGSSSGFESILSFFKQLVVLVLDEINDKIEERGGSPMTAEEEEWIRYHQHLVRRTVMKFCMRRAAYASNPLEIASNIAGMPLDENDYFSVYLTREQNIEYILNEVITTPERPLCLLGTSEDETRQQLHIEDSSDKVMHLDRNEVIPPSPANVPQNEEGEHQEEILEENSNYSADQVAFNENSYQRNDAEEIIAIDSDDDDDEQRYDEEAAEDSQNLYTDGDYGDSEDEQQYEKSDSAIDIGSSGDNNNNDEEESYEDEGAAFEENDDEDDARYISNQENVATQNNDVINIESDDEEQVEDRYDNQVAEVDESDRYAYERQHEASNSENDEADYGEEHYNSEDYGVEGEDDFDAESANESDTYSSGRYDSGDDDADEDGEGIIAEREVDNDINGSDHGVYKHQDGDEGQDSGIETADEDNFSGSDKYDSEIQDNVAANEGNISHNDPRNNAHQNNEVIAIDSDSEEDIYNGETAIGDEAEGDVHGIEDNIHDDEDRNDSVVKKSADDSDGCQVEKSETEGTTDHAHDKIEIGSFEPASDGNEGGFLGHDSQSFSDGSAGYHDEERSGNEDFTGDSDSCDQDLDIRQDDTMGGGEREVMQIDSSEEEDNSPQSSDTSDDMIDADDTMDDGNETAEQGISHANEDYEFDVPVAPPRHSSRSKVSSSPKGQRKHYESQTDDAAVESENYYAEASGADTETSIEKTDDQQSPSYKMTRTHLTQRKVVPSMSLPHANIEKDDGNDADIENTEDEGISKRSKKEAKWDDSAKPEASVEDREGVSRISRQEADEESDKEKNMIASEEEDKTVDEKAVQNDMDKEEASELHRESMEEAARLKAEEEEQERLRIEAEKEAEAARLKAEEEEQERLRIEAEKEEKAARLKVEEEEQERLRIEAEKEAEAARIKAEEEEQERLRIEAEEKAEAARVKAEEEEQERLRIEAEKEAEAARIKAEEEEQERLRIEAEKEEKAARIKAEEEEQERLRIEAEEKAARLKAEEEEQERLRIEAEKEEKAARLKVEEEEQERLRIEAEKEAEAARLKAEEEEQERLRIEAEEKAEAARVKAEEEEQERLRIEAEKEAEAARIKAEEEEQERLRIEAEKEEKAARLKAEEEEQERLRIEAEKVAEAARLKAEEEEQERLRIEAEEKAARLKAEEEEQERLRIEAEKEAEAARLKAEKEEQERLRIEAEEKAEAARVKAEEEEQAFVQAAAGLKDSNSEDFSTMSYRELQNECKKRNLSAKGSTNQLLDRLEQSHEEEAEIGGNQEEEEASHVDNNSAVSEDFSTMSYKDLRSYCVAHGISAKGKKADILERLRTKSANSEEDTESENDNDSDDDNDEGNDDLSTISYRELQDMCKSNNLKASGKRDVLIERLRNKNSTNVGDVSQPIKEEDDQSEDSDRKPSAYEQNKPKKLKTRTTFIENPDNDAEDKQTSTSLISKVFGFFSPKSKKPAKAMVEVTEILSSDDEEEGIEKMSTPTIPEHIKLEAPDSTVSAMNSPSAQSTVSALTVPGVGGSVANERKRRAGRPPKPPSSNLKKTQDDNEKPKRRKRSNSAASESSVRSTRSTRSQSRKK</sequence>
<feature type="compositionally biased region" description="Acidic residues" evidence="1">
    <location>
        <begin position="939"/>
        <end position="957"/>
    </location>
</feature>
<feature type="region of interest" description="Disordered" evidence="1">
    <location>
        <begin position="621"/>
        <end position="641"/>
    </location>
</feature>
<feature type="domain" description="SAP" evidence="2">
    <location>
        <begin position="1760"/>
        <end position="1794"/>
    </location>
</feature>
<feature type="compositionally biased region" description="Basic and acidic residues" evidence="1">
    <location>
        <begin position="1841"/>
        <end position="1851"/>
    </location>
</feature>
<feature type="compositionally biased region" description="Low complexity" evidence="1">
    <location>
        <begin position="715"/>
        <end position="725"/>
    </location>
</feature>
<comment type="caution">
    <text evidence="3">The sequence shown here is derived from an EMBL/GenBank/DDBJ whole genome shotgun (WGS) entry which is preliminary data.</text>
</comment>
<feature type="region of interest" description="Disordered" evidence="1">
    <location>
        <begin position="96"/>
        <end position="117"/>
    </location>
</feature>
<feature type="compositionally biased region" description="Acidic residues" evidence="1">
    <location>
        <begin position="726"/>
        <end position="748"/>
    </location>
</feature>
<dbReference type="SMART" id="SM00513">
    <property type="entry name" value="SAP"/>
    <property type="match status" value="3"/>
</dbReference>
<evidence type="ECO:0000313" key="3">
    <source>
        <dbReference type="EMBL" id="GFH45563.1"/>
    </source>
</evidence>
<feature type="region of interest" description="Disordered" evidence="1">
    <location>
        <begin position="1712"/>
        <end position="1755"/>
    </location>
</feature>
<dbReference type="SUPFAM" id="SSF68906">
    <property type="entry name" value="SAP domain"/>
    <property type="match status" value="2"/>
</dbReference>
<name>A0AAD3CGS6_9STRA</name>
<feature type="region of interest" description="Disordered" evidence="1">
    <location>
        <begin position="659"/>
        <end position="1320"/>
    </location>
</feature>
<feature type="compositionally biased region" description="Polar residues" evidence="1">
    <location>
        <begin position="752"/>
        <end position="765"/>
    </location>
</feature>
<feature type="compositionally biased region" description="Basic and acidic residues" evidence="1">
    <location>
        <begin position="958"/>
        <end position="1007"/>
    </location>
</feature>
<feature type="compositionally biased region" description="Basic and acidic residues" evidence="1">
    <location>
        <begin position="1282"/>
        <end position="1320"/>
    </location>
</feature>
<feature type="region of interest" description="Disordered" evidence="1">
    <location>
        <begin position="1937"/>
        <end position="2050"/>
    </location>
</feature>
<reference evidence="3 4" key="1">
    <citation type="journal article" date="2021" name="Sci. Rep.">
        <title>The genome of the diatom Chaetoceros tenuissimus carries an ancient integrated fragment of an extant virus.</title>
        <authorList>
            <person name="Hongo Y."/>
            <person name="Kimura K."/>
            <person name="Takaki Y."/>
            <person name="Yoshida Y."/>
            <person name="Baba S."/>
            <person name="Kobayashi G."/>
            <person name="Nagasaki K."/>
            <person name="Hano T."/>
            <person name="Tomaru Y."/>
        </authorList>
    </citation>
    <scope>NUCLEOTIDE SEQUENCE [LARGE SCALE GENOMIC DNA]</scope>
    <source>
        <strain evidence="3 4">NIES-3715</strain>
    </source>
</reference>
<feature type="compositionally biased region" description="Acidic residues" evidence="1">
    <location>
        <begin position="821"/>
        <end position="835"/>
    </location>
</feature>
<feature type="compositionally biased region" description="Polar residues" evidence="1">
    <location>
        <begin position="1967"/>
        <end position="1983"/>
    </location>
</feature>
<feature type="compositionally biased region" description="Acidic residues" evidence="1">
    <location>
        <begin position="848"/>
        <end position="857"/>
    </location>
</feature>
<protein>
    <recommendedName>
        <fullName evidence="2">SAP domain-containing protein</fullName>
    </recommendedName>
</protein>
<feature type="domain" description="SAP" evidence="2">
    <location>
        <begin position="1820"/>
        <end position="1854"/>
    </location>
</feature>
<dbReference type="Proteomes" id="UP001054902">
    <property type="component" value="Unassembled WGS sequence"/>
</dbReference>
<feature type="region of interest" description="Disordered" evidence="1">
    <location>
        <begin position="1783"/>
        <end position="1910"/>
    </location>
</feature>
<feature type="compositionally biased region" description="Basic and acidic residues" evidence="1">
    <location>
        <begin position="790"/>
        <end position="802"/>
    </location>
</feature>
<proteinExistence type="predicted"/>
<feature type="compositionally biased region" description="Acidic residues" evidence="1">
    <location>
        <begin position="1734"/>
        <end position="1746"/>
    </location>
</feature>
<dbReference type="Pfam" id="PF02037">
    <property type="entry name" value="SAP"/>
    <property type="match status" value="3"/>
</dbReference>
<feature type="compositionally biased region" description="Acidic residues" evidence="1">
    <location>
        <begin position="1048"/>
        <end position="1058"/>
    </location>
</feature>
<gene>
    <name evidence="3" type="ORF">CTEN210_02037</name>
</gene>
<dbReference type="PROSITE" id="PS50800">
    <property type="entry name" value="SAP"/>
    <property type="match status" value="3"/>
</dbReference>
<accession>A0AAD3CGS6</accession>
<evidence type="ECO:0000256" key="1">
    <source>
        <dbReference type="SAM" id="MobiDB-lite"/>
    </source>
</evidence>